<protein>
    <submittedName>
        <fullName evidence="1">Uncharacterized protein</fullName>
    </submittedName>
</protein>
<dbReference type="AlphaFoldDB" id="A0A3N9UUN1"/>
<proteinExistence type="predicted"/>
<dbReference type="OrthoDB" id="2874379at2"/>
<evidence type="ECO:0000313" key="2">
    <source>
        <dbReference type="Proteomes" id="UP000274033"/>
    </source>
</evidence>
<name>A0A3N9UUN1_9BACI</name>
<organism evidence="1 2">
    <name type="scientific">Lysinibacillus composti</name>
    <dbReference type="NCBI Taxonomy" id="720633"/>
    <lineage>
        <taxon>Bacteria</taxon>
        <taxon>Bacillati</taxon>
        <taxon>Bacillota</taxon>
        <taxon>Bacilli</taxon>
        <taxon>Bacillales</taxon>
        <taxon>Bacillaceae</taxon>
        <taxon>Lysinibacillus</taxon>
    </lineage>
</organism>
<keyword evidence="2" id="KW-1185">Reference proteome</keyword>
<evidence type="ECO:0000313" key="1">
    <source>
        <dbReference type="EMBL" id="RQW76142.1"/>
    </source>
</evidence>
<dbReference type="RefSeq" id="WP_124761685.1">
    <property type="nucleotide sequence ID" value="NZ_JAFBDY010000001.1"/>
</dbReference>
<dbReference type="EMBL" id="RRCT01000001">
    <property type="protein sequence ID" value="RQW76142.1"/>
    <property type="molecule type" value="Genomic_DNA"/>
</dbReference>
<comment type="caution">
    <text evidence="1">The sequence shown here is derived from an EMBL/GenBank/DDBJ whole genome shotgun (WGS) entry which is preliminary data.</text>
</comment>
<sequence>MKKTFIILIGLLLIIGVGFMVFSNGNQKQEDPKILSQLEDKGNVNGKREFLFSLTNVGENKAELEFPTWLEYNWSIGDLDNKEIPSGGIITEHLDLNENGNQGRILVLQPNEKIEYRILITKIPKGNYEIAIDSSSGYGSTHSQEFTIE</sequence>
<accession>A0A3N9UUN1</accession>
<gene>
    <name evidence="1" type="ORF">EBB45_00905</name>
</gene>
<reference evidence="1 2" key="1">
    <citation type="journal article" date="2013" name="J. Microbiol.">
        <title>Lysinibacillus chungkukjangi sp. nov., isolated from Chungkukjang, Korean fermented soybean food.</title>
        <authorList>
            <person name="Kim S.J."/>
            <person name="Jang Y.H."/>
            <person name="Hamada M."/>
            <person name="Ahn J.H."/>
            <person name="Weon H.Y."/>
            <person name="Suzuki K."/>
            <person name="Whang K.S."/>
            <person name="Kwon S.W."/>
        </authorList>
    </citation>
    <scope>NUCLEOTIDE SEQUENCE [LARGE SCALE GENOMIC DNA]</scope>
    <source>
        <strain evidence="1 2">MCCC 1A12701</strain>
    </source>
</reference>
<dbReference type="Proteomes" id="UP000274033">
    <property type="component" value="Unassembled WGS sequence"/>
</dbReference>